<dbReference type="Proteomes" id="UP000543224">
    <property type="component" value="Unassembled WGS sequence"/>
</dbReference>
<organism evidence="1 2">
    <name type="scientific">Candidatus Hakubella thermalkaliphila</name>
    <dbReference type="NCBI Taxonomy" id="2754717"/>
    <lineage>
        <taxon>Bacteria</taxon>
        <taxon>Bacillati</taxon>
        <taxon>Actinomycetota</taxon>
        <taxon>Actinomycetota incertae sedis</taxon>
        <taxon>Candidatus Hakubellales</taxon>
        <taxon>Candidatus Hakubellaceae</taxon>
        <taxon>Candidatus Hakubella</taxon>
    </lineage>
</organism>
<dbReference type="AlphaFoldDB" id="A0A6V8P1D8"/>
<evidence type="ECO:0000313" key="1">
    <source>
        <dbReference type="EMBL" id="GFP26332.1"/>
    </source>
</evidence>
<comment type="caution">
    <text evidence="1">The sequence shown here is derived from an EMBL/GenBank/DDBJ whole genome shotgun (WGS) entry which is preliminary data.</text>
</comment>
<feature type="non-terminal residue" evidence="1">
    <location>
        <position position="1"/>
    </location>
</feature>
<proteinExistence type="predicted"/>
<reference evidence="1 2" key="1">
    <citation type="journal article" date="2020" name="Front. Microbiol.">
        <title>Single-cell genomics of novel Actinobacteria with the Wood-Ljungdahl pathway discovered in a serpentinizing system.</title>
        <authorList>
            <person name="Merino N."/>
            <person name="Kawai M."/>
            <person name="Boyd E.S."/>
            <person name="Colman D.R."/>
            <person name="McGlynn S.E."/>
            <person name="Nealson K.H."/>
            <person name="Kurokawa K."/>
            <person name="Hongoh Y."/>
        </authorList>
    </citation>
    <scope>NUCLEOTIDE SEQUENCE [LARGE SCALE GENOMIC DNA]</scope>
    <source>
        <strain evidence="1 2">S25</strain>
    </source>
</reference>
<sequence length="45" mass="5330">WVVESNPTILELMEREYAEFSGDISDRENVRVVNEIGRSYIRENN</sequence>
<gene>
    <name evidence="1" type="ORF">HKBW3S25_01823</name>
</gene>
<accession>A0A6V8P1D8</accession>
<protein>
    <submittedName>
        <fullName evidence="1">Uncharacterized protein</fullName>
    </submittedName>
</protein>
<evidence type="ECO:0000313" key="2">
    <source>
        <dbReference type="Proteomes" id="UP000543224"/>
    </source>
</evidence>
<name>A0A6V8P1D8_9ACTN</name>
<dbReference type="EMBL" id="BLRX01000528">
    <property type="protein sequence ID" value="GFP26332.1"/>
    <property type="molecule type" value="Genomic_DNA"/>
</dbReference>